<dbReference type="GO" id="GO:0016814">
    <property type="term" value="F:hydrolase activity, acting on carbon-nitrogen (but not peptide) bonds, in cyclic amidines"/>
    <property type="evidence" value="ECO:0007669"/>
    <property type="project" value="TreeGrafter"/>
</dbReference>
<reference evidence="1 2" key="1">
    <citation type="journal article" date="2016" name="Nat. Commun.">
        <title>Thousands of microbial genomes shed light on interconnected biogeochemical processes in an aquifer system.</title>
        <authorList>
            <person name="Anantharaman K."/>
            <person name="Brown C.T."/>
            <person name="Hug L.A."/>
            <person name="Sharon I."/>
            <person name="Castelle C.J."/>
            <person name="Probst A.J."/>
            <person name="Thomas B.C."/>
            <person name="Singh A."/>
            <person name="Wilkins M.J."/>
            <person name="Karaoz U."/>
            <person name="Brodie E.L."/>
            <person name="Williams K.H."/>
            <person name="Hubbard S.S."/>
            <person name="Banfield J.F."/>
        </authorList>
    </citation>
    <scope>NUCLEOTIDE SEQUENCE [LARGE SCALE GENOMIC DNA]</scope>
</reference>
<evidence type="ECO:0000313" key="2">
    <source>
        <dbReference type="Proteomes" id="UP000177932"/>
    </source>
</evidence>
<evidence type="ECO:0000313" key="1">
    <source>
        <dbReference type="EMBL" id="OGZ58634.1"/>
    </source>
</evidence>
<protein>
    <recommendedName>
        <fullName evidence="3">Amidohydrolase-related domain-containing protein</fullName>
    </recommendedName>
</protein>
<organism evidence="1 2">
    <name type="scientific">Candidatus Spechtbacteria bacterium RIFCSPHIGHO2_01_FULL_43_30</name>
    <dbReference type="NCBI Taxonomy" id="1802158"/>
    <lineage>
        <taxon>Bacteria</taxon>
        <taxon>Candidatus Spechtiibacteriota</taxon>
    </lineage>
</organism>
<gene>
    <name evidence="1" type="ORF">A2827_03190</name>
</gene>
<sequence>MVARKSDLLYNFCAYAHLTKTKSEAMMEVCLDLSHEAPCYSPIDELKKLVFGGIVDCHGHAVTENTSTQAQYDKRGKKDLELDDIWVEIGKVRKEALATLVRRLNYSITRRRAMGICAWQTYVDVGPDIDLDALNVCIEAKRLWRRYGFTLKIAVYPTLALKNTAMDALLREACRRQEVDSIGFLPSRERQRGVVKDPAVFAEMERAFEIAAEFGKGVDMQVDQKNHPEEKETFYLANIAARYRDMGYKKPICATHCLSMSAWNDDQLISYTLTMMAESNVSMIVCPRATLDNLQIREVLAPTHNSIAPWTLALKAKVNVAVGIDNVRDLYMPWCDGDIWKDVSVLVHSARYHGSIEKIADMLTINGKKALGL</sequence>
<comment type="caution">
    <text evidence="1">The sequence shown here is derived from an EMBL/GenBank/DDBJ whole genome shotgun (WGS) entry which is preliminary data.</text>
</comment>
<name>A0A1G2H829_9BACT</name>
<evidence type="ECO:0008006" key="3">
    <source>
        <dbReference type="Google" id="ProtNLM"/>
    </source>
</evidence>
<dbReference type="STRING" id="1802158.A2827_03190"/>
<dbReference type="PANTHER" id="PTHR32027:SF0">
    <property type="entry name" value="CYTOSINE DEAMINASE"/>
    <property type="match status" value="1"/>
</dbReference>
<dbReference type="Proteomes" id="UP000177932">
    <property type="component" value="Unassembled WGS sequence"/>
</dbReference>
<dbReference type="InterPro" id="IPR032466">
    <property type="entry name" value="Metal_Hydrolase"/>
</dbReference>
<dbReference type="InterPro" id="IPR052349">
    <property type="entry name" value="Metallo-hydrolase_Enzymes"/>
</dbReference>
<dbReference type="AlphaFoldDB" id="A0A1G2H829"/>
<accession>A0A1G2H829</accession>
<proteinExistence type="predicted"/>
<dbReference type="SUPFAM" id="SSF51556">
    <property type="entry name" value="Metallo-dependent hydrolases"/>
    <property type="match status" value="1"/>
</dbReference>
<dbReference type="PANTHER" id="PTHR32027">
    <property type="entry name" value="CYTOSINE DEAMINASE"/>
    <property type="match status" value="1"/>
</dbReference>
<dbReference type="EMBL" id="MHOD01000002">
    <property type="protein sequence ID" value="OGZ58634.1"/>
    <property type="molecule type" value="Genomic_DNA"/>
</dbReference>
<dbReference type="Gene3D" id="3.20.20.140">
    <property type="entry name" value="Metal-dependent hydrolases"/>
    <property type="match status" value="1"/>
</dbReference>